<dbReference type="PROSITE" id="PS50293">
    <property type="entry name" value="TPR_REGION"/>
    <property type="match status" value="1"/>
</dbReference>
<protein>
    <submittedName>
        <fullName evidence="4">Uncharacterized protein</fullName>
    </submittedName>
</protein>
<keyword evidence="2 3" id="KW-0802">TPR repeat</keyword>
<accession>A0A268ABQ3</accession>
<dbReference type="SMART" id="SM00028">
    <property type="entry name" value="TPR"/>
    <property type="match status" value="5"/>
</dbReference>
<evidence type="ECO:0000256" key="1">
    <source>
        <dbReference type="ARBA" id="ARBA00022737"/>
    </source>
</evidence>
<keyword evidence="1" id="KW-0677">Repeat</keyword>
<dbReference type="Gene3D" id="1.25.40.10">
    <property type="entry name" value="Tetratricopeptide repeat domain"/>
    <property type="match status" value="1"/>
</dbReference>
<evidence type="ECO:0000313" key="5">
    <source>
        <dbReference type="Proteomes" id="UP000216013"/>
    </source>
</evidence>
<dbReference type="PROSITE" id="PS50005">
    <property type="entry name" value="TPR"/>
    <property type="match status" value="1"/>
</dbReference>
<evidence type="ECO:0000256" key="2">
    <source>
        <dbReference type="ARBA" id="ARBA00022803"/>
    </source>
</evidence>
<dbReference type="Pfam" id="PF07719">
    <property type="entry name" value="TPR_2"/>
    <property type="match status" value="1"/>
</dbReference>
<organism evidence="4 5">
    <name type="scientific">Terribacillus saccharophilus</name>
    <dbReference type="NCBI Taxonomy" id="361277"/>
    <lineage>
        <taxon>Bacteria</taxon>
        <taxon>Bacillati</taxon>
        <taxon>Bacillota</taxon>
        <taxon>Bacilli</taxon>
        <taxon>Bacillales</taxon>
        <taxon>Bacillaceae</taxon>
        <taxon>Terribacillus</taxon>
    </lineage>
</organism>
<evidence type="ECO:0000256" key="3">
    <source>
        <dbReference type="PROSITE-ProRule" id="PRU00339"/>
    </source>
</evidence>
<evidence type="ECO:0000313" key="4">
    <source>
        <dbReference type="EMBL" id="PAD21499.1"/>
    </source>
</evidence>
<comment type="caution">
    <text evidence="4">The sequence shown here is derived from an EMBL/GenBank/DDBJ whole genome shotgun (WGS) entry which is preliminary data.</text>
</comment>
<feature type="repeat" description="TPR" evidence="3">
    <location>
        <begin position="210"/>
        <end position="243"/>
    </location>
</feature>
<dbReference type="InterPro" id="IPR013105">
    <property type="entry name" value="TPR_2"/>
</dbReference>
<dbReference type="AlphaFoldDB" id="A0A268ABQ3"/>
<dbReference type="EMBL" id="NPBV01000010">
    <property type="protein sequence ID" value="PAD21499.1"/>
    <property type="molecule type" value="Genomic_DNA"/>
</dbReference>
<dbReference type="InterPro" id="IPR011990">
    <property type="entry name" value="TPR-like_helical_dom_sf"/>
</dbReference>
<dbReference type="RefSeq" id="WP_095260874.1">
    <property type="nucleotide sequence ID" value="NZ_NPBV01000010.1"/>
</dbReference>
<sequence length="350" mass="41410">MGLVLSVTDKDFSELLQDFYDVMKQEKQEEAAMLADIIDTRKKDIGIEEVLLKADLLTVRYHVMLGELLTAGYLLDQFEAGGHFLSQQNEYFYQYFKGQVHFKNKRWNEALRYYEHAELYISEDEEKADFYYKLAHAYYRTGIPALSVLNANKAMRYATSYKQHYHLAKCKLLLGLNHLEIRNFEQAESLLYEALDCQHNTDDTSLDLASMVHHNLGLLYFVQQKFEKAVDYFDQAVHATPCSHYLKSLYYLTESLFRVNHHSEAMKYFQIGFTRSKKEQDMDYQWAFAMLHKQFVDCDNFEAVWAEGIAYYEAIDDRYSVHHYSLGMADYYTLKGEEEKANYYYRLAVW</sequence>
<reference evidence="4 5" key="1">
    <citation type="submission" date="2017-07" db="EMBL/GenBank/DDBJ databases">
        <title>Isolation and whole genome analysis of endospore-forming bacteria from heroin.</title>
        <authorList>
            <person name="Kalinowski J."/>
            <person name="Ahrens B."/>
            <person name="Al-Dilaimi A."/>
            <person name="Winkler A."/>
            <person name="Wibberg D."/>
            <person name="Schleenbecker U."/>
            <person name="Ruckert C."/>
            <person name="Wolfel R."/>
            <person name="Grass G."/>
        </authorList>
    </citation>
    <scope>NUCLEOTIDE SEQUENCE [LARGE SCALE GENOMIC DNA]</scope>
    <source>
        <strain evidence="4 5">7528</strain>
    </source>
</reference>
<gene>
    <name evidence="4" type="ORF">CHH64_08350</name>
</gene>
<dbReference type="Proteomes" id="UP000216013">
    <property type="component" value="Unassembled WGS sequence"/>
</dbReference>
<dbReference type="InterPro" id="IPR019734">
    <property type="entry name" value="TPR_rpt"/>
</dbReference>
<proteinExistence type="predicted"/>
<dbReference type="SUPFAM" id="SSF48452">
    <property type="entry name" value="TPR-like"/>
    <property type="match status" value="1"/>
</dbReference>
<name>A0A268ABQ3_9BACI</name>